<evidence type="ECO:0000256" key="6">
    <source>
        <dbReference type="ARBA" id="ARBA00022777"/>
    </source>
</evidence>
<evidence type="ECO:0000256" key="2">
    <source>
        <dbReference type="ARBA" id="ARBA00004236"/>
    </source>
</evidence>
<dbReference type="AlphaFoldDB" id="A0A7D5IS62"/>
<dbReference type="CDD" id="cd00075">
    <property type="entry name" value="HATPase"/>
    <property type="match status" value="1"/>
</dbReference>
<dbReference type="Pfam" id="PF00512">
    <property type="entry name" value="HisKA"/>
    <property type="match status" value="1"/>
</dbReference>
<dbReference type="PANTHER" id="PTHR43711:SF28">
    <property type="entry name" value="SENSOR HISTIDINE KINASE YXDK"/>
    <property type="match status" value="1"/>
</dbReference>
<dbReference type="Gene3D" id="1.10.287.130">
    <property type="match status" value="1"/>
</dbReference>
<dbReference type="InterPro" id="IPR050736">
    <property type="entry name" value="Sensor_HK_Regulatory"/>
</dbReference>
<comment type="catalytic activity">
    <reaction evidence="1">
        <text>ATP + protein L-histidine = ADP + protein N-phospho-L-histidine.</text>
        <dbReference type="EC" id="2.7.13.3"/>
    </reaction>
</comment>
<dbReference type="EMBL" id="CP058316">
    <property type="protein sequence ID" value="QLD13161.1"/>
    <property type="molecule type" value="Genomic_DNA"/>
</dbReference>
<dbReference type="GO" id="GO:0000155">
    <property type="term" value="F:phosphorelay sensor kinase activity"/>
    <property type="evidence" value="ECO:0007669"/>
    <property type="project" value="InterPro"/>
</dbReference>
<dbReference type="Proteomes" id="UP000509638">
    <property type="component" value="Chromosome"/>
</dbReference>
<dbReference type="EC" id="2.7.13.3" evidence="3"/>
<evidence type="ECO:0000313" key="9">
    <source>
        <dbReference type="EMBL" id="QLD13161.1"/>
    </source>
</evidence>
<evidence type="ECO:0000259" key="8">
    <source>
        <dbReference type="PROSITE" id="PS50109"/>
    </source>
</evidence>
<accession>A0A7D5IS62</accession>
<dbReference type="GO" id="GO:0005886">
    <property type="term" value="C:plasma membrane"/>
    <property type="evidence" value="ECO:0007669"/>
    <property type="project" value="UniProtKB-SubCell"/>
</dbReference>
<feature type="domain" description="Histidine kinase" evidence="8">
    <location>
        <begin position="77"/>
        <end position="284"/>
    </location>
</feature>
<dbReference type="Gene3D" id="3.30.565.10">
    <property type="entry name" value="Histidine kinase-like ATPase, C-terminal domain"/>
    <property type="match status" value="1"/>
</dbReference>
<dbReference type="InterPro" id="IPR003661">
    <property type="entry name" value="HisK_dim/P_dom"/>
</dbReference>
<evidence type="ECO:0000256" key="4">
    <source>
        <dbReference type="ARBA" id="ARBA00022553"/>
    </source>
</evidence>
<dbReference type="InterPro" id="IPR036097">
    <property type="entry name" value="HisK_dim/P_sf"/>
</dbReference>
<dbReference type="InterPro" id="IPR003594">
    <property type="entry name" value="HATPase_dom"/>
</dbReference>
<evidence type="ECO:0000256" key="5">
    <source>
        <dbReference type="ARBA" id="ARBA00022679"/>
    </source>
</evidence>
<dbReference type="SMART" id="SM00388">
    <property type="entry name" value="HisKA"/>
    <property type="match status" value="1"/>
</dbReference>
<dbReference type="InterPro" id="IPR005467">
    <property type="entry name" value="His_kinase_dom"/>
</dbReference>
<dbReference type="SUPFAM" id="SSF47384">
    <property type="entry name" value="Homodimeric domain of signal transducing histidine kinase"/>
    <property type="match status" value="1"/>
</dbReference>
<dbReference type="CDD" id="cd00082">
    <property type="entry name" value="HisKA"/>
    <property type="match status" value="1"/>
</dbReference>
<dbReference type="PANTHER" id="PTHR43711">
    <property type="entry name" value="TWO-COMPONENT HISTIDINE KINASE"/>
    <property type="match status" value="1"/>
</dbReference>
<protein>
    <recommendedName>
        <fullName evidence="3">histidine kinase</fullName>
        <ecNumber evidence="3">2.7.13.3</ecNumber>
    </recommendedName>
</protein>
<keyword evidence="7" id="KW-0902">Two-component regulatory system</keyword>
<evidence type="ECO:0000256" key="1">
    <source>
        <dbReference type="ARBA" id="ARBA00000085"/>
    </source>
</evidence>
<organism evidence="9 10">
    <name type="scientific">Microbacterium oleivorans</name>
    <dbReference type="NCBI Taxonomy" id="273677"/>
    <lineage>
        <taxon>Bacteria</taxon>
        <taxon>Bacillati</taxon>
        <taxon>Actinomycetota</taxon>
        <taxon>Actinomycetes</taxon>
        <taxon>Micrococcales</taxon>
        <taxon>Microbacteriaceae</taxon>
        <taxon>Microbacterium</taxon>
    </lineage>
</organism>
<evidence type="ECO:0000256" key="7">
    <source>
        <dbReference type="ARBA" id="ARBA00023012"/>
    </source>
</evidence>
<dbReference type="PROSITE" id="PS50109">
    <property type="entry name" value="HIS_KIN"/>
    <property type="match status" value="1"/>
</dbReference>
<reference evidence="9 10" key="1">
    <citation type="submission" date="2020-06" db="EMBL/GenBank/DDBJ databases">
        <authorList>
            <person name="Jo H."/>
        </authorList>
    </citation>
    <scope>NUCLEOTIDE SEQUENCE [LARGE SCALE GENOMIC DNA]</scope>
    <source>
        <strain evidence="9 10">I46</strain>
    </source>
</reference>
<sequence length="305" mass="32099">MVCAGFVVAAIGVLLVLLAAGRALPWAAAAVFSIIGIGTLVTVGTVGWPLLVPAPRDAAAQDASDAAVEAQRRLLDDVRHELKTPIAIVRGHLELMDSADAADVEAVREIATAELDRMTRLIGDIDLLASVEGDRFAMDDVDLEGLTQRVVDLVTVIPGHRWTVEATQRAVLHGDPDRLLQAWLQLADNAAKHTAPGTAIELGSGVYAGSAHLWVRDHGPGIAPAARHRIFRRFDRGGRRRSAGGSGLGLAIVDAIAKGHGGSCTVADTPGGGATFTIEIPLRAVRRLPAPVRADEVVLQRKEIG</sequence>
<dbReference type="PRINTS" id="PR00344">
    <property type="entry name" value="BCTRLSENSOR"/>
</dbReference>
<name>A0A7D5IS62_9MICO</name>
<gene>
    <name evidence="9" type="ORF">HW566_01790</name>
</gene>
<keyword evidence="6 9" id="KW-0418">Kinase</keyword>
<dbReference type="SUPFAM" id="SSF55874">
    <property type="entry name" value="ATPase domain of HSP90 chaperone/DNA topoisomerase II/histidine kinase"/>
    <property type="match status" value="1"/>
</dbReference>
<dbReference type="SMART" id="SM00387">
    <property type="entry name" value="HATPase_c"/>
    <property type="match status" value="1"/>
</dbReference>
<keyword evidence="5" id="KW-0808">Transferase</keyword>
<evidence type="ECO:0000256" key="3">
    <source>
        <dbReference type="ARBA" id="ARBA00012438"/>
    </source>
</evidence>
<dbReference type="InterPro" id="IPR004358">
    <property type="entry name" value="Sig_transdc_His_kin-like_C"/>
</dbReference>
<dbReference type="InterPro" id="IPR036890">
    <property type="entry name" value="HATPase_C_sf"/>
</dbReference>
<keyword evidence="4" id="KW-0597">Phosphoprotein</keyword>
<proteinExistence type="predicted"/>
<dbReference type="Pfam" id="PF02518">
    <property type="entry name" value="HATPase_c"/>
    <property type="match status" value="1"/>
</dbReference>
<evidence type="ECO:0000313" key="10">
    <source>
        <dbReference type="Proteomes" id="UP000509638"/>
    </source>
</evidence>
<comment type="subcellular location">
    <subcellularLocation>
        <location evidence="2">Cell membrane</location>
    </subcellularLocation>
</comment>